<dbReference type="Proteomes" id="UP000692954">
    <property type="component" value="Unassembled WGS sequence"/>
</dbReference>
<dbReference type="OrthoDB" id="296286at2759"/>
<sequence>MRNQQLTNTTQISPKTNIQSTTNHNKQQYNQYFTELLQKNQSLVQIFEQSTQRTYDYPQVNLQKLRSTSSFRQINTKDSNTNQSKILNPIDVLKLKDILHTNNKPKKQIKINPQISQRTSPKCNTLHLNNLLTVNNQLLYLNNTKKISPKIKSINQYQVQENNLQFTNQLIKEFKKENFNLDIETPRFYGMA</sequence>
<evidence type="ECO:0000313" key="2">
    <source>
        <dbReference type="EMBL" id="CAD8094153.1"/>
    </source>
</evidence>
<feature type="region of interest" description="Disordered" evidence="1">
    <location>
        <begin position="1"/>
        <end position="23"/>
    </location>
</feature>
<reference evidence="2" key="1">
    <citation type="submission" date="2021-01" db="EMBL/GenBank/DDBJ databases">
        <authorList>
            <consortium name="Genoscope - CEA"/>
            <person name="William W."/>
        </authorList>
    </citation>
    <scope>NUCLEOTIDE SEQUENCE</scope>
</reference>
<gene>
    <name evidence="2" type="ORF">PSON_ATCC_30995.1.T0620040</name>
</gene>
<comment type="caution">
    <text evidence="2">The sequence shown here is derived from an EMBL/GenBank/DDBJ whole genome shotgun (WGS) entry which is preliminary data.</text>
</comment>
<dbReference type="EMBL" id="CAJJDN010000062">
    <property type="protein sequence ID" value="CAD8094153.1"/>
    <property type="molecule type" value="Genomic_DNA"/>
</dbReference>
<evidence type="ECO:0000313" key="3">
    <source>
        <dbReference type="Proteomes" id="UP000692954"/>
    </source>
</evidence>
<evidence type="ECO:0000256" key="1">
    <source>
        <dbReference type="SAM" id="MobiDB-lite"/>
    </source>
</evidence>
<dbReference type="AlphaFoldDB" id="A0A8S1NX40"/>
<name>A0A8S1NX40_9CILI</name>
<accession>A0A8S1NX40</accession>
<organism evidence="2 3">
    <name type="scientific">Paramecium sonneborni</name>
    <dbReference type="NCBI Taxonomy" id="65129"/>
    <lineage>
        <taxon>Eukaryota</taxon>
        <taxon>Sar</taxon>
        <taxon>Alveolata</taxon>
        <taxon>Ciliophora</taxon>
        <taxon>Intramacronucleata</taxon>
        <taxon>Oligohymenophorea</taxon>
        <taxon>Peniculida</taxon>
        <taxon>Parameciidae</taxon>
        <taxon>Paramecium</taxon>
    </lineage>
</organism>
<protein>
    <submittedName>
        <fullName evidence="2">Uncharacterized protein</fullName>
    </submittedName>
</protein>
<proteinExistence type="predicted"/>
<keyword evidence="3" id="KW-1185">Reference proteome</keyword>